<dbReference type="HAMAP" id="MF_00227">
    <property type="entry name" value="RNase_P"/>
    <property type="match status" value="1"/>
</dbReference>
<comment type="similarity">
    <text evidence="6">Belongs to the RnpA family.</text>
</comment>
<evidence type="ECO:0000256" key="4">
    <source>
        <dbReference type="ARBA" id="ARBA00022801"/>
    </source>
</evidence>
<dbReference type="InterPro" id="IPR020568">
    <property type="entry name" value="Ribosomal_Su5_D2-typ_SF"/>
</dbReference>
<dbReference type="Proteomes" id="UP000035199">
    <property type="component" value="Chromosome"/>
</dbReference>
<comment type="catalytic activity">
    <reaction evidence="6">
        <text>Endonucleolytic cleavage of RNA, removing 5'-extranucleotides from tRNA precursor.</text>
        <dbReference type="EC" id="3.1.26.5"/>
    </reaction>
</comment>
<dbReference type="PANTHER" id="PTHR33992">
    <property type="entry name" value="RIBONUCLEASE P PROTEIN COMPONENT"/>
    <property type="match status" value="1"/>
</dbReference>
<sequence length="134" mass="14487">MLPQQHKITNSEEFRQTIRKGKRAGGGTVVVHLKHEKSPKPSDAQTKTLTAVSSIKDLTTSPPRFGLIVSKAVGNAVVRHAVSRKLRPIMLDLVSELAPGDRLIIRALPPAATATSKELTADVQKALGKIKRRG</sequence>
<accession>A0A0G3H1T6</accession>
<reference evidence="9" key="2">
    <citation type="submission" date="2015-05" db="EMBL/GenBank/DDBJ databases">
        <title>Complete genome sequence of Corynebacterium mustelae DSM 45274, isolated from various tissues of a male ferret with lethal sepsis.</title>
        <authorList>
            <person name="Ruckert C."/>
            <person name="Albersmeier A."/>
            <person name="Winkler A."/>
            <person name="Tauch A."/>
        </authorList>
    </citation>
    <scope>NUCLEOTIDE SEQUENCE [LARGE SCALE GENOMIC DNA]</scope>
    <source>
        <strain evidence="9">DSM 45274</strain>
    </source>
</reference>
<evidence type="ECO:0000256" key="3">
    <source>
        <dbReference type="ARBA" id="ARBA00022759"/>
    </source>
</evidence>
<keyword evidence="3 6" id="KW-0255">Endonuclease</keyword>
<dbReference type="EMBL" id="CP011542">
    <property type="protein sequence ID" value="AKK07379.1"/>
    <property type="molecule type" value="Genomic_DNA"/>
</dbReference>
<dbReference type="KEGG" id="cmv:CMUST_15450"/>
<dbReference type="RefSeq" id="WP_047263218.1">
    <property type="nucleotide sequence ID" value="NZ_CP011542.1"/>
</dbReference>
<evidence type="ECO:0000256" key="6">
    <source>
        <dbReference type="HAMAP-Rule" id="MF_00227"/>
    </source>
</evidence>
<evidence type="ECO:0000256" key="1">
    <source>
        <dbReference type="ARBA" id="ARBA00022694"/>
    </source>
</evidence>
<keyword evidence="9" id="KW-1185">Reference proteome</keyword>
<dbReference type="GO" id="GO:0042781">
    <property type="term" value="F:3'-tRNA processing endoribonuclease activity"/>
    <property type="evidence" value="ECO:0007669"/>
    <property type="project" value="TreeGrafter"/>
</dbReference>
<dbReference type="NCBIfam" id="TIGR00188">
    <property type="entry name" value="rnpA"/>
    <property type="match status" value="1"/>
</dbReference>
<name>A0A0G3H1T6_9CORY</name>
<gene>
    <name evidence="6" type="primary">rnpA</name>
    <name evidence="8" type="ORF">CMUST_15450</name>
</gene>
<keyword evidence="5 6" id="KW-0694">RNA-binding</keyword>
<reference evidence="8 9" key="1">
    <citation type="journal article" date="2015" name="Genome Announc.">
        <title>Complete Genome Sequence of the Type Strain Corynebacterium mustelae DSM 45274, Isolated from Various Tissues of a Male Ferret with Lethal Sepsis.</title>
        <authorList>
            <person name="Ruckert C."/>
            <person name="Eimer J."/>
            <person name="Winkler A."/>
            <person name="Tauch A."/>
        </authorList>
    </citation>
    <scope>NUCLEOTIDE SEQUENCE [LARGE SCALE GENOMIC DNA]</scope>
    <source>
        <strain evidence="8 9">DSM 45274</strain>
    </source>
</reference>
<dbReference type="Gene3D" id="3.30.230.10">
    <property type="match status" value="1"/>
</dbReference>
<dbReference type="GO" id="GO:0000049">
    <property type="term" value="F:tRNA binding"/>
    <property type="evidence" value="ECO:0007669"/>
    <property type="project" value="UniProtKB-UniRule"/>
</dbReference>
<evidence type="ECO:0000256" key="2">
    <source>
        <dbReference type="ARBA" id="ARBA00022722"/>
    </source>
</evidence>
<keyword evidence="4 6" id="KW-0378">Hydrolase</keyword>
<dbReference type="GO" id="GO:0030677">
    <property type="term" value="C:ribonuclease P complex"/>
    <property type="evidence" value="ECO:0007669"/>
    <property type="project" value="TreeGrafter"/>
</dbReference>
<dbReference type="InterPro" id="IPR014721">
    <property type="entry name" value="Ribsml_uS5_D2-typ_fold_subgr"/>
</dbReference>
<dbReference type="AlphaFoldDB" id="A0A0G3H1T6"/>
<dbReference type="EC" id="3.1.26.5" evidence="6 7"/>
<dbReference type="SUPFAM" id="SSF54211">
    <property type="entry name" value="Ribosomal protein S5 domain 2-like"/>
    <property type="match status" value="1"/>
</dbReference>
<dbReference type="OrthoDB" id="196964at2"/>
<dbReference type="PATRIC" id="fig|571915.4.peg.3318"/>
<dbReference type="Pfam" id="PF00825">
    <property type="entry name" value="Ribonuclease_P"/>
    <property type="match status" value="1"/>
</dbReference>
<comment type="function">
    <text evidence="6">RNaseP catalyzes the removal of the 5'-leader sequence from pre-tRNA to produce the mature 5'-terminus. It can also cleave other RNA substrates such as 4.5S RNA. The protein component plays an auxiliary but essential role in vivo by binding to the 5'-leader sequence and broadening the substrate specificity of the ribozyme.</text>
</comment>
<evidence type="ECO:0000313" key="9">
    <source>
        <dbReference type="Proteomes" id="UP000035199"/>
    </source>
</evidence>
<keyword evidence="2 6" id="KW-0540">Nuclease</keyword>
<dbReference type="GO" id="GO:0001682">
    <property type="term" value="P:tRNA 5'-leader removal"/>
    <property type="evidence" value="ECO:0007669"/>
    <property type="project" value="UniProtKB-UniRule"/>
</dbReference>
<dbReference type="GO" id="GO:0004526">
    <property type="term" value="F:ribonuclease P activity"/>
    <property type="evidence" value="ECO:0007669"/>
    <property type="project" value="UniProtKB-UniRule"/>
</dbReference>
<organism evidence="8 9">
    <name type="scientific">Corynebacterium mustelae</name>
    <dbReference type="NCBI Taxonomy" id="571915"/>
    <lineage>
        <taxon>Bacteria</taxon>
        <taxon>Bacillati</taxon>
        <taxon>Actinomycetota</taxon>
        <taxon>Actinomycetes</taxon>
        <taxon>Mycobacteriales</taxon>
        <taxon>Corynebacteriaceae</taxon>
        <taxon>Corynebacterium</taxon>
    </lineage>
</organism>
<proteinExistence type="inferred from homology"/>
<evidence type="ECO:0000313" key="8">
    <source>
        <dbReference type="EMBL" id="AKK07379.1"/>
    </source>
</evidence>
<evidence type="ECO:0000256" key="7">
    <source>
        <dbReference type="NCBIfam" id="TIGR00188"/>
    </source>
</evidence>
<keyword evidence="1 6" id="KW-0819">tRNA processing</keyword>
<protein>
    <recommendedName>
        <fullName evidence="6 7">Ribonuclease P protein component</fullName>
        <shortName evidence="6">RNase P protein</shortName>
        <shortName evidence="6">RNaseP protein</shortName>
        <ecNumber evidence="6 7">3.1.26.5</ecNumber>
    </recommendedName>
    <alternativeName>
        <fullName evidence="6">Protein C5</fullName>
    </alternativeName>
</protein>
<dbReference type="InterPro" id="IPR000100">
    <property type="entry name" value="RNase_P"/>
</dbReference>
<dbReference type="STRING" id="571915.CMUST_15450"/>
<dbReference type="PANTHER" id="PTHR33992:SF1">
    <property type="entry name" value="RIBONUCLEASE P PROTEIN COMPONENT"/>
    <property type="match status" value="1"/>
</dbReference>
<comment type="subunit">
    <text evidence="6">Consists of a catalytic RNA component (M1 or rnpB) and a protein subunit.</text>
</comment>
<evidence type="ECO:0000256" key="5">
    <source>
        <dbReference type="ARBA" id="ARBA00022884"/>
    </source>
</evidence>